<dbReference type="SUPFAM" id="SSF101756">
    <property type="entry name" value="Hypothetical protein YgiW"/>
    <property type="match status" value="1"/>
</dbReference>
<sequence length="131" mass="14566">MAKKLTIAALIALFTLPAFAEDSGGYKSGEKPPENQDSGYKGTEDTTSAPIELVKTMRDGAWVTVEGYIVKQKDANRYQLRGHGDQTIDLVIPEKVWAGKTYDAKDQVRLNGRARQDGERRWIDVQQLGDP</sequence>
<dbReference type="PANTHER" id="PTHR36571:SF2">
    <property type="entry name" value="PERIPLASMIC PROTEIN"/>
    <property type="match status" value="1"/>
</dbReference>
<proteinExistence type="predicted"/>
<dbReference type="NCBIfam" id="NF033674">
    <property type="entry name" value="stress_OB_fold"/>
    <property type="match status" value="1"/>
</dbReference>
<gene>
    <name evidence="4" type="ORF">B1H58_06675</name>
</gene>
<dbReference type="AlphaFoldDB" id="A0A1W6B3T2"/>
<evidence type="ECO:0000313" key="5">
    <source>
        <dbReference type="Proteomes" id="UP000192900"/>
    </source>
</evidence>
<keyword evidence="1 3" id="KW-0732">Signal</keyword>
<dbReference type="OrthoDB" id="6413427at2"/>
<keyword evidence="5" id="KW-1185">Reference proteome</keyword>
<feature type="chain" id="PRO_5013139798" evidence="3">
    <location>
        <begin position="21"/>
        <end position="131"/>
    </location>
</feature>
<dbReference type="RefSeq" id="WP_085068834.1">
    <property type="nucleotide sequence ID" value="NZ_CP019706.1"/>
</dbReference>
<dbReference type="KEGG" id="palh:B1H58_06675"/>
<evidence type="ECO:0000313" key="4">
    <source>
        <dbReference type="EMBL" id="ARJ41737.1"/>
    </source>
</evidence>
<evidence type="ECO:0000256" key="3">
    <source>
        <dbReference type="SAM" id="SignalP"/>
    </source>
</evidence>
<accession>A0A1W6B3T2</accession>
<dbReference type="InterPro" id="IPR005220">
    <property type="entry name" value="CarO-like"/>
</dbReference>
<evidence type="ECO:0000256" key="2">
    <source>
        <dbReference type="SAM" id="MobiDB-lite"/>
    </source>
</evidence>
<organism evidence="4 5">
    <name type="scientific">Pantoea alhagi</name>
    <dbReference type="NCBI Taxonomy" id="1891675"/>
    <lineage>
        <taxon>Bacteria</taxon>
        <taxon>Pseudomonadati</taxon>
        <taxon>Pseudomonadota</taxon>
        <taxon>Gammaproteobacteria</taxon>
        <taxon>Enterobacterales</taxon>
        <taxon>Erwiniaceae</taxon>
        <taxon>Pantoea</taxon>
    </lineage>
</organism>
<dbReference type="Proteomes" id="UP000192900">
    <property type="component" value="Chromosome"/>
</dbReference>
<feature type="signal peptide" evidence="3">
    <location>
        <begin position="1"/>
        <end position="20"/>
    </location>
</feature>
<name>A0A1W6B3T2_9GAMM</name>
<dbReference type="Pfam" id="PF04076">
    <property type="entry name" value="BOF"/>
    <property type="match status" value="1"/>
</dbReference>
<protein>
    <submittedName>
        <fullName evidence="4">Uncharacterized protein</fullName>
    </submittedName>
</protein>
<reference evidence="4 5" key="1">
    <citation type="submission" date="2017-02" db="EMBL/GenBank/DDBJ databases">
        <title>Complete genome sequence of the drought resistance-promoting endophyte Pantoea alhagi LTYR-11Z.</title>
        <authorList>
            <person name="Zhang L."/>
        </authorList>
    </citation>
    <scope>NUCLEOTIDE SEQUENCE [LARGE SCALE GENOMIC DNA]</scope>
    <source>
        <strain evidence="4 5">LTYR-11Z</strain>
    </source>
</reference>
<dbReference type="InterPro" id="IPR036700">
    <property type="entry name" value="BOBF_sf"/>
</dbReference>
<dbReference type="EMBL" id="CP019706">
    <property type="protein sequence ID" value="ARJ41737.1"/>
    <property type="molecule type" value="Genomic_DNA"/>
</dbReference>
<feature type="region of interest" description="Disordered" evidence="2">
    <location>
        <begin position="24"/>
        <end position="48"/>
    </location>
</feature>
<dbReference type="STRING" id="1891675.B1H58_06675"/>
<dbReference type="Gene3D" id="2.40.50.200">
    <property type="entry name" value="Bacterial OB-fold"/>
    <property type="match status" value="1"/>
</dbReference>
<dbReference type="PANTHER" id="PTHR36571">
    <property type="entry name" value="PROTEIN YGIW"/>
    <property type="match status" value="1"/>
</dbReference>
<evidence type="ECO:0000256" key="1">
    <source>
        <dbReference type="ARBA" id="ARBA00022729"/>
    </source>
</evidence>